<organism evidence="1 2">
    <name type="scientific">Cervus elaphus hippelaphus</name>
    <name type="common">European red deer</name>
    <dbReference type="NCBI Taxonomy" id="46360"/>
    <lineage>
        <taxon>Eukaryota</taxon>
        <taxon>Metazoa</taxon>
        <taxon>Chordata</taxon>
        <taxon>Craniata</taxon>
        <taxon>Vertebrata</taxon>
        <taxon>Euteleostomi</taxon>
        <taxon>Mammalia</taxon>
        <taxon>Eutheria</taxon>
        <taxon>Laurasiatheria</taxon>
        <taxon>Artiodactyla</taxon>
        <taxon>Ruminantia</taxon>
        <taxon>Pecora</taxon>
        <taxon>Cervidae</taxon>
        <taxon>Cervinae</taxon>
        <taxon>Cervus</taxon>
    </lineage>
</organism>
<dbReference type="PANTHER" id="PTHR13650">
    <property type="entry name" value="SPATACSIN"/>
    <property type="match status" value="1"/>
</dbReference>
<protein>
    <submittedName>
        <fullName evidence="1">Uncharacterized protein</fullName>
    </submittedName>
</protein>
<comment type="caution">
    <text evidence="1">The sequence shown here is derived from an EMBL/GenBank/DDBJ whole genome shotgun (WGS) entry which is preliminary data.</text>
</comment>
<feature type="non-terminal residue" evidence="1">
    <location>
        <position position="608"/>
    </location>
</feature>
<evidence type="ECO:0000313" key="1">
    <source>
        <dbReference type="EMBL" id="OWK09679.1"/>
    </source>
</evidence>
<evidence type="ECO:0000313" key="2">
    <source>
        <dbReference type="Proteomes" id="UP000242450"/>
    </source>
</evidence>
<dbReference type="GO" id="GO:0030424">
    <property type="term" value="C:axon"/>
    <property type="evidence" value="ECO:0007669"/>
    <property type="project" value="TreeGrafter"/>
</dbReference>
<accession>A0A212CUL4</accession>
<dbReference type="GO" id="GO:0005737">
    <property type="term" value="C:cytoplasm"/>
    <property type="evidence" value="ECO:0007669"/>
    <property type="project" value="TreeGrafter"/>
</dbReference>
<dbReference type="GO" id="GO:0007409">
    <property type="term" value="P:axonogenesis"/>
    <property type="evidence" value="ECO:0007669"/>
    <property type="project" value="TreeGrafter"/>
</dbReference>
<dbReference type="PANTHER" id="PTHR13650:SF0">
    <property type="entry name" value="SPATACSIN"/>
    <property type="match status" value="1"/>
</dbReference>
<proteinExistence type="predicted"/>
<dbReference type="EMBL" id="MKHE01000012">
    <property type="protein sequence ID" value="OWK09679.1"/>
    <property type="molecule type" value="Genomic_DNA"/>
</dbReference>
<dbReference type="Proteomes" id="UP000242450">
    <property type="component" value="Chromosome 12"/>
</dbReference>
<keyword evidence="2" id="KW-1185">Reference proteome</keyword>
<sequence>MAAEERVLPVLLVPVPAEAAGRLGFRAQLHRDQAVLGSLTAAGSLHVLPLAPGGRGGGDCRLEGCFRQFVWEDSRHSGTPNDKPRLLALSENYELLIYEFNWEDGRCDATVLYSYSEETLQKLVEDQNISIFLLSLRILSFHDNTSLLFINKCVVLHVMFPERDTAIRALSCFTLPLPAQAVDRIIDTQLCRGILFVLNIFDIVDGRQIAHVDLALPQEDMCNEQQQEPAKSSSFTSLKVSQDLDVVVVVGVSNTAVALNLNLYFRQYPGHLLCEKTLQDIPIEGPQGIDEDDPVNSDYNMKLTKFSFRIDRSWKAQLSSLNETITSSEPEGPCCAPWYQDVSHPESPESGNCSASVSDWAFIPQDVTCSPCDFPQQGPAGTSDPGRVWKMMHIREQEESLELACVSVTGFTALFTWAGERTGWTIVLWDLETQSTQCFLLGKKCVPVDSGGDRQPCLVLTESGLSLILFGLTQEEFLNRLMIHGSASTVDSLCHLNDVEELTPALDLLCSAIRENDSETQSKHFSEQLLNLTLSFLNKQIKELFIHIEELDEHLQKGVDILTSYIDELRTFMIKFPWKLTDAIDEYDINENVPKVKESNIWETLSIE</sequence>
<dbReference type="GO" id="GO:0045202">
    <property type="term" value="C:synapse"/>
    <property type="evidence" value="ECO:0007669"/>
    <property type="project" value="TreeGrafter"/>
</dbReference>
<dbReference type="GO" id="GO:0007268">
    <property type="term" value="P:chemical synaptic transmission"/>
    <property type="evidence" value="ECO:0007669"/>
    <property type="project" value="TreeGrafter"/>
</dbReference>
<dbReference type="GO" id="GO:0030425">
    <property type="term" value="C:dendrite"/>
    <property type="evidence" value="ECO:0007669"/>
    <property type="project" value="TreeGrafter"/>
</dbReference>
<dbReference type="InterPro" id="IPR028103">
    <property type="entry name" value="Spatacsin"/>
</dbReference>
<dbReference type="OrthoDB" id="2018754at2759"/>
<dbReference type="GO" id="GO:0008088">
    <property type="term" value="P:axo-dendritic transport"/>
    <property type="evidence" value="ECO:0007669"/>
    <property type="project" value="TreeGrafter"/>
</dbReference>
<name>A0A212CUL4_CEREH</name>
<gene>
    <name evidence="1" type="ORF">Celaphus_00005885</name>
</gene>
<dbReference type="GO" id="GO:0048489">
    <property type="term" value="P:synaptic vesicle transport"/>
    <property type="evidence" value="ECO:0007669"/>
    <property type="project" value="TreeGrafter"/>
</dbReference>
<reference evidence="1 2" key="1">
    <citation type="journal article" date="2018" name="Mol. Genet. Genomics">
        <title>The red deer Cervus elaphus genome CerEla1.0: sequencing, annotating, genes, and chromosomes.</title>
        <authorList>
            <person name="Bana N.A."/>
            <person name="Nyiri A."/>
            <person name="Nagy J."/>
            <person name="Frank K."/>
            <person name="Nagy T."/>
            <person name="Steger V."/>
            <person name="Schiller M."/>
            <person name="Lakatos P."/>
            <person name="Sugar L."/>
            <person name="Horn P."/>
            <person name="Barta E."/>
            <person name="Orosz L."/>
        </authorList>
    </citation>
    <scope>NUCLEOTIDE SEQUENCE [LARGE SCALE GENOMIC DNA]</scope>
    <source>
        <strain evidence="1">Hungarian</strain>
    </source>
</reference>
<dbReference type="AlphaFoldDB" id="A0A212CUL4"/>